<evidence type="ECO:0000259" key="1">
    <source>
        <dbReference type="Pfam" id="PF14082"/>
    </source>
</evidence>
<sequence>MKISDFIFDYEAEQLSRMPAACRVRVFVNARHEAHVLLSDLEVRHQGASVTNSIEALKRALVHKGLVPESAGYIEHYPREDGRGQETFDVVTFDASGCAAWCAVGRQWVREALGCEDDELDASSIRQERLLREIAQIRQRIDPFLDFAHLKSPVVLSRQAEIEAGMLPRRSIQELVEAGVGERGLQRLLKADLSVFGEIYGSRDEYLCFSEFPLDGGKVDFAVFSGRSRMDVTFIEIKGADFNLLNQTGYGKFASKIEEAADQIRDRVCAAFQDYEGFRQRMHAIRSEVEDGTPRYNAFAGAHGRLAVDPQKDVNVRCVVIGGRSNDDLAESKKRHGYERTFSIPLQIDSWDSWLRRLPRP</sequence>
<dbReference type="Proteomes" id="UP000289184">
    <property type="component" value="Unassembled WGS sequence"/>
</dbReference>
<proteinExistence type="predicted"/>
<evidence type="ECO:0000313" key="2">
    <source>
        <dbReference type="EMBL" id="SSW68866.1"/>
    </source>
</evidence>
<dbReference type="InterPro" id="IPR025359">
    <property type="entry name" value="SduA_C"/>
</dbReference>
<protein>
    <recommendedName>
        <fullName evidence="1">Shedu protein SduA C-terminal domain-containing protein</fullName>
    </recommendedName>
</protein>
<gene>
    <name evidence="2" type="ORF">AGI3411_03922</name>
</gene>
<dbReference type="AlphaFoldDB" id="A0A446CLQ5"/>
<reference evidence="2 3" key="1">
    <citation type="submission" date="2018-07" db="EMBL/GenBank/DDBJ databases">
        <authorList>
            <person name="Peeters C."/>
        </authorList>
    </citation>
    <scope>NUCLEOTIDE SEQUENCE [LARGE SCALE GENOMIC DNA]</scope>
    <source>
        <strain evidence="2 3">LMG 3411</strain>
    </source>
</reference>
<feature type="domain" description="Shedu protein SduA C-terminal" evidence="1">
    <location>
        <begin position="182"/>
        <end position="352"/>
    </location>
</feature>
<dbReference type="Pfam" id="PF14082">
    <property type="entry name" value="SduA_C"/>
    <property type="match status" value="1"/>
</dbReference>
<dbReference type="OrthoDB" id="2088338at2"/>
<name>A0A446CLQ5_9BURK</name>
<organism evidence="2 3">
    <name type="scientific">Achromobacter agilis</name>
    <dbReference type="NCBI Taxonomy" id="1353888"/>
    <lineage>
        <taxon>Bacteria</taxon>
        <taxon>Pseudomonadati</taxon>
        <taxon>Pseudomonadota</taxon>
        <taxon>Betaproteobacteria</taxon>
        <taxon>Burkholderiales</taxon>
        <taxon>Alcaligenaceae</taxon>
        <taxon>Achromobacter</taxon>
    </lineage>
</organism>
<accession>A0A446CLQ5</accession>
<dbReference type="RefSeq" id="WP_129529033.1">
    <property type="nucleotide sequence ID" value="NZ_UFQB01000017.1"/>
</dbReference>
<evidence type="ECO:0000313" key="3">
    <source>
        <dbReference type="Proteomes" id="UP000289184"/>
    </source>
</evidence>
<dbReference type="EMBL" id="UFQB01000017">
    <property type="protein sequence ID" value="SSW68866.1"/>
    <property type="molecule type" value="Genomic_DNA"/>
</dbReference>
<keyword evidence="3" id="KW-1185">Reference proteome</keyword>